<dbReference type="PANTHER" id="PTHR44688:SF16">
    <property type="entry name" value="DNA-BINDING TRANSCRIPTIONAL ACTIVATOR DEVR_DOSR"/>
    <property type="match status" value="1"/>
</dbReference>
<reference evidence="6 7" key="1">
    <citation type="submission" date="2023-05" db="EMBL/GenBank/DDBJ databases">
        <title>Gordonibacter KGMB12511T sp. nov., isolated from faeces of healthy Korean.</title>
        <authorList>
            <person name="Kim H.S."/>
            <person name="Kim J.-S."/>
            <person name="Suh M.K."/>
            <person name="Eom M.K."/>
            <person name="Do H.E."/>
            <person name="Lee J.-S."/>
        </authorList>
    </citation>
    <scope>NUCLEOTIDE SEQUENCE [LARGE SCALE GENOMIC DNA]</scope>
    <source>
        <strain evidence="6 7">KGMB12511</strain>
    </source>
</reference>
<keyword evidence="4" id="KW-0472">Membrane</keyword>
<dbReference type="InterPro" id="IPR036388">
    <property type="entry name" value="WH-like_DNA-bd_sf"/>
</dbReference>
<evidence type="ECO:0000313" key="7">
    <source>
        <dbReference type="Proteomes" id="UP001232750"/>
    </source>
</evidence>
<feature type="transmembrane region" description="Helical" evidence="4">
    <location>
        <begin position="33"/>
        <end position="56"/>
    </location>
</feature>
<keyword evidence="4" id="KW-1133">Transmembrane helix</keyword>
<dbReference type="PRINTS" id="PR00038">
    <property type="entry name" value="HTHLUXR"/>
</dbReference>
<evidence type="ECO:0000313" key="6">
    <source>
        <dbReference type="EMBL" id="MDJ1649737.1"/>
    </source>
</evidence>
<feature type="transmembrane region" description="Helical" evidence="4">
    <location>
        <begin position="100"/>
        <end position="119"/>
    </location>
</feature>
<feature type="transmembrane region" description="Helical" evidence="4">
    <location>
        <begin position="68"/>
        <end position="93"/>
    </location>
</feature>
<feature type="transmembrane region" description="Helical" evidence="4">
    <location>
        <begin position="131"/>
        <end position="149"/>
    </location>
</feature>
<gene>
    <name evidence="6" type="ORF">QNJ86_02885</name>
</gene>
<sequence length="499" mass="55405">MTAQEKHLFSEYESTRAAESDGRDLLIGNSSRYVILGIVALAAYWAWIFSIFHANVLNPFAAEEFNAYLMLCVIVAGSSALSMGAFVLFGCYLQRMVDRMWFTVGIALLSLLTEAPAFLGQVGGELSFPQAGVLFAIGGFASSFIYLKTGPFFVWLRRAKLMRSIALAFLLASLLYFLPLFMTPVVGISLIASFPVASVACSHLVNKGIGPKRLDAAESCSAYRTAILERLREFVPTLPRTLLYTLIFGVTSYAVLKLAVEQGMVMVIAASIAVSSLAFAVYVLSKKVKADSDLYRMLLLPLIALAVLPFPYVPEMLKIFFLTLIIFGFTCFDAITWGDLADEISDRQLPIYVSYAPPTIGNFFGIFIGWSVGALLYAELGQAEFDTGYSIFSIIIVIALVMLLVWDLIKSRKEESGEPQADAFLDKWKAACEEIAETHELTNQETRIHTMLARGRNQHYIAEELFISPHTIKTHTYHIYKKLGIHSQQELIDMVEAKL</sequence>
<feature type="transmembrane region" description="Helical" evidence="4">
    <location>
        <begin position="352"/>
        <end position="377"/>
    </location>
</feature>
<dbReference type="RefSeq" id="WP_283831077.1">
    <property type="nucleotide sequence ID" value="NZ_JASJEU010000005.1"/>
</dbReference>
<proteinExistence type="predicted"/>
<evidence type="ECO:0000259" key="5">
    <source>
        <dbReference type="PROSITE" id="PS50043"/>
    </source>
</evidence>
<evidence type="ECO:0000256" key="1">
    <source>
        <dbReference type="ARBA" id="ARBA00023015"/>
    </source>
</evidence>
<dbReference type="SUPFAM" id="SSF46894">
    <property type="entry name" value="C-terminal effector domain of the bipartite response regulators"/>
    <property type="match status" value="1"/>
</dbReference>
<keyword evidence="1" id="KW-0805">Transcription regulation</keyword>
<dbReference type="PANTHER" id="PTHR44688">
    <property type="entry name" value="DNA-BINDING TRANSCRIPTIONAL ACTIVATOR DEVR_DOSR"/>
    <property type="match status" value="1"/>
</dbReference>
<dbReference type="InterPro" id="IPR016032">
    <property type="entry name" value="Sig_transdc_resp-reg_C-effctor"/>
</dbReference>
<feature type="transmembrane region" description="Helical" evidence="4">
    <location>
        <begin position="297"/>
        <end position="313"/>
    </location>
</feature>
<keyword evidence="7" id="KW-1185">Reference proteome</keyword>
<protein>
    <submittedName>
        <fullName evidence="6">Helix-turn-helix transcriptional regulator</fullName>
    </submittedName>
</protein>
<feature type="transmembrane region" description="Helical" evidence="4">
    <location>
        <begin position="266"/>
        <end position="285"/>
    </location>
</feature>
<dbReference type="InterPro" id="IPR000792">
    <property type="entry name" value="Tscrpt_reg_LuxR_C"/>
</dbReference>
<accession>A0ABT7DJP3</accession>
<keyword evidence="4" id="KW-0812">Transmembrane</keyword>
<dbReference type="CDD" id="cd06170">
    <property type="entry name" value="LuxR_C_like"/>
    <property type="match status" value="1"/>
</dbReference>
<name>A0ABT7DJP3_9ACTN</name>
<dbReference type="PROSITE" id="PS50043">
    <property type="entry name" value="HTH_LUXR_2"/>
    <property type="match status" value="1"/>
</dbReference>
<feature type="transmembrane region" description="Helical" evidence="4">
    <location>
        <begin position="389"/>
        <end position="409"/>
    </location>
</feature>
<organism evidence="6 7">
    <name type="scientific">Gordonibacter faecis</name>
    <dbReference type="NCBI Taxonomy" id="3047475"/>
    <lineage>
        <taxon>Bacteria</taxon>
        <taxon>Bacillati</taxon>
        <taxon>Actinomycetota</taxon>
        <taxon>Coriobacteriia</taxon>
        <taxon>Eggerthellales</taxon>
        <taxon>Eggerthellaceae</taxon>
        <taxon>Gordonibacter</taxon>
    </lineage>
</organism>
<dbReference type="Gene3D" id="1.10.10.10">
    <property type="entry name" value="Winged helix-like DNA-binding domain superfamily/Winged helix DNA-binding domain"/>
    <property type="match status" value="1"/>
</dbReference>
<dbReference type="SMART" id="SM00421">
    <property type="entry name" value="HTH_LUXR"/>
    <property type="match status" value="1"/>
</dbReference>
<feature type="domain" description="HTH luxR-type" evidence="5">
    <location>
        <begin position="434"/>
        <end position="499"/>
    </location>
</feature>
<dbReference type="Proteomes" id="UP001232750">
    <property type="component" value="Unassembled WGS sequence"/>
</dbReference>
<dbReference type="Pfam" id="PF00196">
    <property type="entry name" value="GerE"/>
    <property type="match status" value="1"/>
</dbReference>
<keyword evidence="3" id="KW-0804">Transcription</keyword>
<dbReference type="EMBL" id="JASJEU010000005">
    <property type="protein sequence ID" value="MDJ1649737.1"/>
    <property type="molecule type" value="Genomic_DNA"/>
</dbReference>
<comment type="caution">
    <text evidence="6">The sequence shown here is derived from an EMBL/GenBank/DDBJ whole genome shotgun (WGS) entry which is preliminary data.</text>
</comment>
<keyword evidence="2" id="KW-0238">DNA-binding</keyword>
<evidence type="ECO:0000256" key="3">
    <source>
        <dbReference type="ARBA" id="ARBA00023163"/>
    </source>
</evidence>
<feature type="transmembrane region" description="Helical" evidence="4">
    <location>
        <begin position="319"/>
        <end position="340"/>
    </location>
</feature>
<evidence type="ECO:0000256" key="4">
    <source>
        <dbReference type="SAM" id="Phobius"/>
    </source>
</evidence>
<evidence type="ECO:0000256" key="2">
    <source>
        <dbReference type="ARBA" id="ARBA00023125"/>
    </source>
</evidence>